<dbReference type="InterPro" id="IPR036890">
    <property type="entry name" value="HATPase_C_sf"/>
</dbReference>
<reference evidence="6 7" key="1">
    <citation type="submission" date="2019-03" db="EMBL/GenBank/DDBJ databases">
        <title>Genomic Encyclopedia of Type Strains, Phase IV (KMG-IV): sequencing the most valuable type-strain genomes for metagenomic binning, comparative biology and taxonomic classification.</title>
        <authorList>
            <person name="Goeker M."/>
        </authorList>
    </citation>
    <scope>NUCLEOTIDE SEQUENCE [LARGE SCALE GENOMIC DNA]</scope>
    <source>
        <strain evidence="6 7">DSM 25082</strain>
    </source>
</reference>
<keyword evidence="6" id="KW-0808">Transferase</keyword>
<dbReference type="SUPFAM" id="SSF55874">
    <property type="entry name" value="ATPase domain of HSP90 chaperone/DNA topoisomerase II/histidine kinase"/>
    <property type="match status" value="1"/>
</dbReference>
<accession>A0A4R6NA42</accession>
<dbReference type="Gene3D" id="3.30.565.10">
    <property type="entry name" value="Histidine kinase-like ATPase, C-terminal domain"/>
    <property type="match status" value="1"/>
</dbReference>
<feature type="region of interest" description="Disordered" evidence="4">
    <location>
        <begin position="72"/>
        <end position="100"/>
    </location>
</feature>
<dbReference type="PANTHER" id="PTHR34220">
    <property type="entry name" value="SENSOR HISTIDINE KINASE YPDA"/>
    <property type="match status" value="1"/>
</dbReference>
<evidence type="ECO:0000313" key="6">
    <source>
        <dbReference type="EMBL" id="TDP12566.1"/>
    </source>
</evidence>
<keyword evidence="7" id="KW-1185">Reference proteome</keyword>
<sequence length="468" mass="51217">MNAPAPTSPTLYARWQALSAALVRGFHAYANWLVGLSWKRFVLLSVLLLVGANVLESLPPFTWRITEHVEEKAPRKPQELKPAKPVKPLEPAKPAPSGEGVRYEVTIDERGVRIIPREIGKPAPAASAASAPASGAAEDRRLPAIDIRLPDSVKPEEVREAVAEARRTLEEAARDAEQAIRDAEQARLDAIEAMRVHEREAAEEPRMRIRVVRLGDFLIDLAVFFVVASAIIKITYKGRIQAEVKAAQATETAEAESLKRQVVEARMAAMQAQVEPHFLFNTLASIDHLIEVDPPRASQMQKNLIALLRASMPSMREANANGGRDLGRELAVIRPYLEILKVRMEERLQTEIDVPQGLLSAEFPQMMIQSLVENAIKHGLEPKAEGGSLKVKAEIVHGKLAVTVADTGLGFGRAATAGTGVGLANIRERLSLLYGSKASVTIKENQPCGTAVTITVPYRSREEEETLV</sequence>
<dbReference type="EMBL" id="SNXE01000001">
    <property type="protein sequence ID" value="TDP12566.1"/>
    <property type="molecule type" value="Genomic_DNA"/>
</dbReference>
<dbReference type="GO" id="GO:0000155">
    <property type="term" value="F:phosphorelay sensor kinase activity"/>
    <property type="evidence" value="ECO:0007669"/>
    <property type="project" value="InterPro"/>
</dbReference>
<comment type="catalytic activity">
    <reaction evidence="1">
        <text>ATP + protein L-histidine = ADP + protein N-phospho-L-histidine.</text>
        <dbReference type="EC" id="2.7.13.3"/>
    </reaction>
</comment>
<evidence type="ECO:0000256" key="4">
    <source>
        <dbReference type="SAM" id="MobiDB-lite"/>
    </source>
</evidence>
<proteinExistence type="predicted"/>
<keyword evidence="6" id="KW-0418">Kinase</keyword>
<dbReference type="OrthoDB" id="2514702at2"/>
<evidence type="ECO:0000259" key="5">
    <source>
        <dbReference type="PROSITE" id="PS50109"/>
    </source>
</evidence>
<dbReference type="RefSeq" id="WP_133601520.1">
    <property type="nucleotide sequence ID" value="NZ_JAUFPJ010000005.1"/>
</dbReference>
<dbReference type="InterPro" id="IPR003594">
    <property type="entry name" value="HATPase_dom"/>
</dbReference>
<evidence type="ECO:0000256" key="1">
    <source>
        <dbReference type="ARBA" id="ARBA00000085"/>
    </source>
</evidence>
<dbReference type="Pfam" id="PF06580">
    <property type="entry name" value="His_kinase"/>
    <property type="match status" value="1"/>
</dbReference>
<feature type="compositionally biased region" description="Basic and acidic residues" evidence="4">
    <location>
        <begin position="72"/>
        <end position="82"/>
    </location>
</feature>
<dbReference type="InterPro" id="IPR050640">
    <property type="entry name" value="Bact_2-comp_sensor_kinase"/>
</dbReference>
<dbReference type="PRINTS" id="PR00344">
    <property type="entry name" value="BCTRLSENSOR"/>
</dbReference>
<dbReference type="InterPro" id="IPR005467">
    <property type="entry name" value="His_kinase_dom"/>
</dbReference>
<feature type="coiled-coil region" evidence="3">
    <location>
        <begin position="159"/>
        <end position="200"/>
    </location>
</feature>
<protein>
    <recommendedName>
        <fullName evidence="2">histidine kinase</fullName>
        <ecNumber evidence="2">2.7.13.3</ecNumber>
    </recommendedName>
</protein>
<feature type="domain" description="Histidine kinase" evidence="5">
    <location>
        <begin position="365"/>
        <end position="460"/>
    </location>
</feature>
<keyword evidence="3" id="KW-0175">Coiled coil</keyword>
<evidence type="ECO:0000313" key="7">
    <source>
        <dbReference type="Proteomes" id="UP000295357"/>
    </source>
</evidence>
<dbReference type="InterPro" id="IPR010559">
    <property type="entry name" value="Sig_transdc_His_kin_internal"/>
</dbReference>
<dbReference type="PANTHER" id="PTHR34220:SF9">
    <property type="entry name" value="SIGNAL TRANSDUCTION HISTIDINE KINASE INTERNAL REGION DOMAIN-CONTAINING PROTEIN"/>
    <property type="match status" value="1"/>
</dbReference>
<evidence type="ECO:0000256" key="3">
    <source>
        <dbReference type="SAM" id="Coils"/>
    </source>
</evidence>
<organism evidence="6 7">
    <name type="scientific">Roseateles asaccharophilus</name>
    <dbReference type="NCBI Taxonomy" id="582607"/>
    <lineage>
        <taxon>Bacteria</taxon>
        <taxon>Pseudomonadati</taxon>
        <taxon>Pseudomonadota</taxon>
        <taxon>Betaproteobacteria</taxon>
        <taxon>Burkholderiales</taxon>
        <taxon>Sphaerotilaceae</taxon>
        <taxon>Roseateles</taxon>
    </lineage>
</organism>
<dbReference type="EC" id="2.7.13.3" evidence="2"/>
<comment type="caution">
    <text evidence="6">The sequence shown here is derived from an EMBL/GenBank/DDBJ whole genome shotgun (WGS) entry which is preliminary data.</text>
</comment>
<dbReference type="InterPro" id="IPR004358">
    <property type="entry name" value="Sig_transdc_His_kin-like_C"/>
</dbReference>
<name>A0A4R6NA42_9BURK</name>
<dbReference type="SMART" id="SM00387">
    <property type="entry name" value="HATPase_c"/>
    <property type="match status" value="1"/>
</dbReference>
<dbReference type="PROSITE" id="PS50109">
    <property type="entry name" value="HIS_KIN"/>
    <property type="match status" value="1"/>
</dbReference>
<dbReference type="GO" id="GO:0016020">
    <property type="term" value="C:membrane"/>
    <property type="evidence" value="ECO:0007669"/>
    <property type="project" value="InterPro"/>
</dbReference>
<gene>
    <name evidence="6" type="ORF">DFR39_10138</name>
</gene>
<dbReference type="Pfam" id="PF02518">
    <property type="entry name" value="HATPase_c"/>
    <property type="match status" value="1"/>
</dbReference>
<dbReference type="Proteomes" id="UP000295357">
    <property type="component" value="Unassembled WGS sequence"/>
</dbReference>
<evidence type="ECO:0000256" key="2">
    <source>
        <dbReference type="ARBA" id="ARBA00012438"/>
    </source>
</evidence>
<dbReference type="AlphaFoldDB" id="A0A4R6NA42"/>